<dbReference type="Proteomes" id="UP000054342">
    <property type="component" value="Unassembled WGS sequence"/>
</dbReference>
<dbReference type="InterPro" id="IPR050300">
    <property type="entry name" value="GDXG_lipolytic_enzyme"/>
</dbReference>
<dbReference type="GeneID" id="25328028"/>
<dbReference type="SUPFAM" id="SSF53474">
    <property type="entry name" value="alpha/beta-Hydrolases"/>
    <property type="match status" value="1"/>
</dbReference>
<comment type="similarity">
    <text evidence="3">Belongs to the kynurenine formamidase family.</text>
</comment>
<dbReference type="GO" id="GO:0034354">
    <property type="term" value="P:'de novo' NAD+ biosynthetic process from L-tryptophan"/>
    <property type="evidence" value="ECO:0007669"/>
    <property type="project" value="UniProtKB-UniRule"/>
</dbReference>
<evidence type="ECO:0000259" key="4">
    <source>
        <dbReference type="Pfam" id="PF07859"/>
    </source>
</evidence>
<evidence type="ECO:0000256" key="2">
    <source>
        <dbReference type="ARBA" id="ARBA00023079"/>
    </source>
</evidence>
<dbReference type="AlphaFoldDB" id="A0A0D2ES72"/>
<reference evidence="5 6" key="1">
    <citation type="submission" date="2015-01" db="EMBL/GenBank/DDBJ databases">
        <title>The Genome Sequence of Exophiala xenobiotica CBS118157.</title>
        <authorList>
            <consortium name="The Broad Institute Genomics Platform"/>
            <person name="Cuomo C."/>
            <person name="de Hoog S."/>
            <person name="Gorbushina A."/>
            <person name="Stielow B."/>
            <person name="Teixiera M."/>
            <person name="Abouelleil A."/>
            <person name="Chapman S.B."/>
            <person name="Priest M."/>
            <person name="Young S.K."/>
            <person name="Wortman J."/>
            <person name="Nusbaum C."/>
            <person name="Birren B."/>
        </authorList>
    </citation>
    <scope>NUCLEOTIDE SEQUENCE [LARGE SCALE GENOMIC DNA]</scope>
    <source>
        <strain evidence="5 6">CBS 118157</strain>
    </source>
</reference>
<comment type="pathway">
    <text evidence="3">Amino-acid degradation; L-tryptophan degradation via kynurenine pathway; L-kynurenine from L-tryptophan: step 2/2.</text>
</comment>
<dbReference type="PANTHER" id="PTHR48081">
    <property type="entry name" value="AB HYDROLASE SUPERFAMILY PROTEIN C4A8.06C"/>
    <property type="match status" value="1"/>
</dbReference>
<keyword evidence="1 3" id="KW-0378">Hydrolase</keyword>
<dbReference type="PANTHER" id="PTHR48081:SF33">
    <property type="entry name" value="KYNURENINE FORMAMIDASE"/>
    <property type="match status" value="1"/>
</dbReference>
<comment type="catalytic activity">
    <reaction evidence="3">
        <text>N-formyl-L-kynurenine + H2O = L-kynurenine + formate + H(+)</text>
        <dbReference type="Rhea" id="RHEA:13009"/>
        <dbReference type="ChEBI" id="CHEBI:15377"/>
        <dbReference type="ChEBI" id="CHEBI:15378"/>
        <dbReference type="ChEBI" id="CHEBI:15740"/>
        <dbReference type="ChEBI" id="CHEBI:57959"/>
        <dbReference type="ChEBI" id="CHEBI:58629"/>
        <dbReference type="EC" id="3.5.1.9"/>
    </reaction>
</comment>
<dbReference type="OrthoDB" id="420264at2759"/>
<dbReference type="InterPro" id="IPR029058">
    <property type="entry name" value="AB_hydrolase_fold"/>
</dbReference>
<protein>
    <recommendedName>
        <fullName evidence="3">Kynurenine formamidase</fullName>
        <shortName evidence="3">KFA</shortName>
        <shortName evidence="3">KFase</shortName>
        <ecNumber evidence="3">3.5.1.9</ecNumber>
    </recommendedName>
    <alternativeName>
        <fullName evidence="3">Arylformamidase</fullName>
    </alternativeName>
    <alternativeName>
        <fullName evidence="3">N-formylkynurenine formamidase</fullName>
        <shortName evidence="3">FKF</shortName>
    </alternativeName>
</protein>
<dbReference type="Gene3D" id="3.40.50.1820">
    <property type="entry name" value="alpha/beta hydrolase"/>
    <property type="match status" value="1"/>
</dbReference>
<evidence type="ECO:0000256" key="3">
    <source>
        <dbReference type="HAMAP-Rule" id="MF_03014"/>
    </source>
</evidence>
<gene>
    <name evidence="5" type="ORF">PV05_06120</name>
</gene>
<feature type="active site" evidence="3">
    <location>
        <position position="242"/>
    </location>
</feature>
<dbReference type="RefSeq" id="XP_013318164.1">
    <property type="nucleotide sequence ID" value="XM_013462710.1"/>
</dbReference>
<dbReference type="STRING" id="348802.A0A0D2ES72"/>
<proteinExistence type="inferred from homology"/>
<dbReference type="GO" id="GO:0004061">
    <property type="term" value="F:arylformamidase activity"/>
    <property type="evidence" value="ECO:0007669"/>
    <property type="project" value="UniProtKB-UniRule"/>
</dbReference>
<comment type="domain">
    <text evidence="3">The main chain amide nitrogen atoms of the second glycine and its adjacent residue in the HGGXW motif define the oxyanion hole, and stabilize the oxyanion that forms during the nucleophilic attack by the catalytic serine during substrate cleavage.</text>
</comment>
<dbReference type="EMBL" id="KN847319">
    <property type="protein sequence ID" value="KIW57580.1"/>
    <property type="molecule type" value="Genomic_DNA"/>
</dbReference>
<evidence type="ECO:0000313" key="6">
    <source>
        <dbReference type="Proteomes" id="UP000054342"/>
    </source>
</evidence>
<keyword evidence="2 3" id="KW-0823">Tryptophan catabolism</keyword>
<dbReference type="GO" id="GO:0019441">
    <property type="term" value="P:L-tryptophan catabolic process to kynurenine"/>
    <property type="evidence" value="ECO:0007669"/>
    <property type="project" value="UniProtKB-UniRule"/>
</dbReference>
<dbReference type="InterPro" id="IPR027519">
    <property type="entry name" value="KFase_ver/fungi-typ"/>
</dbReference>
<dbReference type="HOGENOM" id="CLU_016852_0_0_1"/>
<evidence type="ECO:0000313" key="5">
    <source>
        <dbReference type="EMBL" id="KIW57580.1"/>
    </source>
</evidence>
<comment type="function">
    <text evidence="3">Catalyzes the hydrolysis of N-formyl-L-kynurenine to L-kynurenine, the second step in the kynurenine pathway of tryptophan degradation. Kynurenine may be further oxidized to nicotinic acid, NAD(H) and NADP(H). Required for elimination of toxic metabolites.</text>
</comment>
<dbReference type="Pfam" id="PF07859">
    <property type="entry name" value="Abhydrolase_3"/>
    <property type="match status" value="1"/>
</dbReference>
<feature type="short sequence motif" description="HGGXW" evidence="3">
    <location>
        <begin position="37"/>
        <end position="41"/>
    </location>
</feature>
<dbReference type="HAMAP" id="MF_03014">
    <property type="entry name" value="KFase"/>
    <property type="match status" value="1"/>
</dbReference>
<evidence type="ECO:0000256" key="1">
    <source>
        <dbReference type="ARBA" id="ARBA00022801"/>
    </source>
</evidence>
<name>A0A0D2ES72_9EURO</name>
<feature type="domain" description="Alpha/beta hydrolase fold-3" evidence="4">
    <location>
        <begin position="34"/>
        <end position="171"/>
    </location>
</feature>
<dbReference type="EC" id="3.5.1.9" evidence="3"/>
<feature type="active site" evidence="3">
    <location>
        <position position="286"/>
    </location>
</feature>
<sequence>MVEPSSHKFGDHDLQEVLVWMPQVQSADSVFWIVFIHGGAWRDPTITARNFAEPAVSILLSDTAPELRIPEGKTLAIASLSYRLSPHPSYPQDPETAPHSSLRIAKHPDHLDDVCSGIAVLRREYGLSDHRYILVGHSCGATLAFQALKRHVETGSPAPRALAGLAGIYDIGRLLENHKDGPYAEVYASFIKGAYGEVEKVWAHASPCRFYEHGCGDSDSHSVSWNKLCSRRTFLLVTADGDELVEPEQCEEMKYALTARHETHPADDVGETQGCRYSEMSVEGGHDEMWQQGDRMVKVIQRLFMILAATGIFETV</sequence>
<dbReference type="UniPathway" id="UPA00333">
    <property type="reaction ID" value="UER00454"/>
</dbReference>
<organism evidence="5 6">
    <name type="scientific">Exophiala xenobiotica</name>
    <dbReference type="NCBI Taxonomy" id="348802"/>
    <lineage>
        <taxon>Eukaryota</taxon>
        <taxon>Fungi</taxon>
        <taxon>Dikarya</taxon>
        <taxon>Ascomycota</taxon>
        <taxon>Pezizomycotina</taxon>
        <taxon>Eurotiomycetes</taxon>
        <taxon>Chaetothyriomycetidae</taxon>
        <taxon>Chaetothyriales</taxon>
        <taxon>Herpotrichiellaceae</taxon>
        <taxon>Exophiala</taxon>
    </lineage>
</organism>
<feature type="active site" description="Nucleophile" evidence="3">
    <location>
        <position position="138"/>
    </location>
</feature>
<dbReference type="InterPro" id="IPR013094">
    <property type="entry name" value="AB_hydrolase_3"/>
</dbReference>
<dbReference type="ESTHER" id="9euro-a0a0d2es72">
    <property type="family name" value="Kynurenine-formamidase"/>
</dbReference>
<accession>A0A0D2ES72</accession>
<comment type="subunit">
    <text evidence="3">Homodimer.</text>
</comment>
<keyword evidence="6" id="KW-1185">Reference proteome</keyword>